<dbReference type="Gene3D" id="3.40.440.10">
    <property type="entry name" value="Adenylosuccinate Synthetase, subunit A, domain 1"/>
    <property type="match status" value="1"/>
</dbReference>
<dbReference type="InterPro" id="IPR027417">
    <property type="entry name" value="P-loop_NTPase"/>
</dbReference>
<dbReference type="InterPro" id="IPR001114">
    <property type="entry name" value="Adenylosuccinate_synthetase"/>
</dbReference>
<dbReference type="GO" id="GO:0046872">
    <property type="term" value="F:metal ion binding"/>
    <property type="evidence" value="ECO:0007669"/>
    <property type="project" value="UniProtKB-KW"/>
</dbReference>
<dbReference type="GO" id="GO:0046040">
    <property type="term" value="P:IMP metabolic process"/>
    <property type="evidence" value="ECO:0007669"/>
    <property type="project" value="TreeGrafter"/>
</dbReference>
<dbReference type="GO" id="GO:0004019">
    <property type="term" value="F:adenylosuccinate synthase activity"/>
    <property type="evidence" value="ECO:0007669"/>
    <property type="project" value="UniProtKB-EC"/>
</dbReference>
<evidence type="ECO:0000256" key="3">
    <source>
        <dbReference type="ARBA" id="ARBA00022741"/>
    </source>
</evidence>
<comment type="caution">
    <text evidence="8">The sequence shown here is derived from an EMBL/GenBank/DDBJ whole genome shotgun (WGS) entry which is preliminary data.</text>
</comment>
<comment type="function">
    <text evidence="7">Plays an important role in the de novo pathway of purine nucleotide biosynthesis.</text>
</comment>
<dbReference type="EC" id="6.3.4.4" evidence="7"/>
<dbReference type="GO" id="GO:0005737">
    <property type="term" value="C:cytoplasm"/>
    <property type="evidence" value="ECO:0007669"/>
    <property type="project" value="TreeGrafter"/>
</dbReference>
<comment type="pathway">
    <text evidence="7">Purine metabolism; AMP biosynthesis via de novo pathway; AMP from IMP: step 1/2.</text>
</comment>
<keyword evidence="3 7" id="KW-0547">Nucleotide-binding</keyword>
<keyword evidence="5 7" id="KW-0460">Magnesium</keyword>
<evidence type="ECO:0000256" key="4">
    <source>
        <dbReference type="ARBA" id="ARBA00022755"/>
    </source>
</evidence>
<dbReference type="InterPro" id="IPR042109">
    <property type="entry name" value="Adenylosuccinate_synth_dom1"/>
</dbReference>
<sequence>MRRLKTMMKCDCAQSGGESCHVLIRCQPVNGTILCCRALFLRERAADLLGFLFWARLDNDGSAIEVVGRESILGGLKEANPPPPPLSSSFAVEFNPLAHPAWNSLRRRHYQRIPLSSASPRRSAVLCSALKSSPSLSVADSASSDSAARIGSLSQVAGVLGCQWGDEGKGKLVDILAQHFDIVARCQIWISSFEGGDGVDVLLSFDGRLGRRQATAGEGNDVWGWVLGLV</sequence>
<evidence type="ECO:0000256" key="2">
    <source>
        <dbReference type="ARBA" id="ARBA00022723"/>
    </source>
</evidence>
<dbReference type="PANTHER" id="PTHR11846">
    <property type="entry name" value="ADENYLOSUCCINATE SYNTHETASE"/>
    <property type="match status" value="1"/>
</dbReference>
<protein>
    <recommendedName>
        <fullName evidence="7">Adenylosuccinate synthetase</fullName>
        <ecNumber evidence="7">6.3.4.4</ecNumber>
    </recommendedName>
</protein>
<dbReference type="PANTHER" id="PTHR11846:SF0">
    <property type="entry name" value="ADENYLOSUCCINATE SYNTHETASE"/>
    <property type="match status" value="1"/>
</dbReference>
<dbReference type="GO" id="GO:0044208">
    <property type="term" value="P:'de novo' AMP biosynthetic process"/>
    <property type="evidence" value="ECO:0007669"/>
    <property type="project" value="TreeGrafter"/>
</dbReference>
<gene>
    <name evidence="8" type="ORF">LITE_LOCUS37875</name>
</gene>
<dbReference type="EMBL" id="CAMGYJ010000008">
    <property type="protein sequence ID" value="CAI0468633.1"/>
    <property type="molecule type" value="Genomic_DNA"/>
</dbReference>
<evidence type="ECO:0000313" key="8">
    <source>
        <dbReference type="EMBL" id="CAI0468633.1"/>
    </source>
</evidence>
<organism evidence="8 9">
    <name type="scientific">Linum tenue</name>
    <dbReference type="NCBI Taxonomy" id="586396"/>
    <lineage>
        <taxon>Eukaryota</taxon>
        <taxon>Viridiplantae</taxon>
        <taxon>Streptophyta</taxon>
        <taxon>Embryophyta</taxon>
        <taxon>Tracheophyta</taxon>
        <taxon>Spermatophyta</taxon>
        <taxon>Magnoliopsida</taxon>
        <taxon>eudicotyledons</taxon>
        <taxon>Gunneridae</taxon>
        <taxon>Pentapetalae</taxon>
        <taxon>rosids</taxon>
        <taxon>fabids</taxon>
        <taxon>Malpighiales</taxon>
        <taxon>Linaceae</taxon>
        <taxon>Linum</taxon>
    </lineage>
</organism>
<dbReference type="Pfam" id="PF00709">
    <property type="entry name" value="Adenylsucc_synt"/>
    <property type="match status" value="1"/>
</dbReference>
<dbReference type="InterPro" id="IPR018220">
    <property type="entry name" value="Adenylosuccin_syn_GTP-bd"/>
</dbReference>
<evidence type="ECO:0000256" key="5">
    <source>
        <dbReference type="ARBA" id="ARBA00022842"/>
    </source>
</evidence>
<keyword evidence="9" id="KW-1185">Reference proteome</keyword>
<dbReference type="SUPFAM" id="SSF52540">
    <property type="entry name" value="P-loop containing nucleoside triphosphate hydrolases"/>
    <property type="match status" value="1"/>
</dbReference>
<evidence type="ECO:0000256" key="1">
    <source>
        <dbReference type="ARBA" id="ARBA00022598"/>
    </source>
</evidence>
<keyword evidence="2 7" id="KW-0479">Metal-binding</keyword>
<keyword evidence="1 7" id="KW-0436">Ligase</keyword>
<keyword evidence="6 7" id="KW-0342">GTP-binding</keyword>
<reference evidence="8" key="1">
    <citation type="submission" date="2022-08" db="EMBL/GenBank/DDBJ databases">
        <authorList>
            <person name="Gutierrez-Valencia J."/>
        </authorList>
    </citation>
    <scope>NUCLEOTIDE SEQUENCE</scope>
</reference>
<comment type="similarity">
    <text evidence="7">Belongs to the adenylosuccinate synthetase family.</text>
</comment>
<dbReference type="AlphaFoldDB" id="A0AAV0PCR7"/>
<dbReference type="Proteomes" id="UP001154282">
    <property type="component" value="Unassembled WGS sequence"/>
</dbReference>
<evidence type="ECO:0000256" key="6">
    <source>
        <dbReference type="ARBA" id="ARBA00023134"/>
    </source>
</evidence>
<keyword evidence="4 7" id="KW-0658">Purine biosynthesis</keyword>
<evidence type="ECO:0000256" key="7">
    <source>
        <dbReference type="RuleBase" id="RU000520"/>
    </source>
</evidence>
<dbReference type="PROSITE" id="PS01266">
    <property type="entry name" value="ADENYLOSUCCIN_SYN_1"/>
    <property type="match status" value="1"/>
</dbReference>
<dbReference type="GO" id="GO:0005525">
    <property type="term" value="F:GTP binding"/>
    <property type="evidence" value="ECO:0007669"/>
    <property type="project" value="UniProtKB-KW"/>
</dbReference>
<comment type="catalytic activity">
    <reaction evidence="7">
        <text>IMP + L-aspartate + GTP = N(6)-(1,2-dicarboxyethyl)-AMP + GDP + phosphate + 2 H(+)</text>
        <dbReference type="Rhea" id="RHEA:15753"/>
        <dbReference type="ChEBI" id="CHEBI:15378"/>
        <dbReference type="ChEBI" id="CHEBI:29991"/>
        <dbReference type="ChEBI" id="CHEBI:37565"/>
        <dbReference type="ChEBI" id="CHEBI:43474"/>
        <dbReference type="ChEBI" id="CHEBI:57567"/>
        <dbReference type="ChEBI" id="CHEBI:58053"/>
        <dbReference type="ChEBI" id="CHEBI:58189"/>
        <dbReference type="EC" id="6.3.4.4"/>
    </reaction>
</comment>
<accession>A0AAV0PCR7</accession>
<name>A0AAV0PCR7_9ROSI</name>
<proteinExistence type="inferred from homology"/>
<evidence type="ECO:0000313" key="9">
    <source>
        <dbReference type="Proteomes" id="UP001154282"/>
    </source>
</evidence>